<protein>
    <recommendedName>
        <fullName evidence="1">Protein kinase domain-containing protein</fullName>
    </recommendedName>
</protein>
<keyword evidence="3" id="KW-1185">Reference proteome</keyword>
<dbReference type="Pfam" id="PF00069">
    <property type="entry name" value="Pkinase"/>
    <property type="match status" value="1"/>
</dbReference>
<proteinExistence type="predicted"/>
<evidence type="ECO:0000259" key="1">
    <source>
        <dbReference type="PROSITE" id="PS50011"/>
    </source>
</evidence>
<sequence length="472" mass="54019">MAFLRNTKNKMLNYSLLTKPTSPFYELPSIDKNNNFFELKHLRASDIVETTRWWVYINNIEINREIGWKIHVSATLNNAREVLNLAGQVCLEMGVPFKYIPTIEEFRARNSKYADLASAGKFITVYPEECNFDEVSYKLRDKLKGYNGPVITTDIPSGDAPVYYRYGQFIDRSRVGQWGDVLAGAYDKNGQWTADERKFVTIESINDYIPRSVALAYKDLTDNDLELPFDPVNVLHRSNAGGVYEAYYKGERSVVKEARPYAGLDGAGNYGILRLRNEWRAIKALNNVPGVVKGIDLFEFSEHQFLVEEYIPGDDLYQFCAKRYPFYGDNKINTYFNEVIEIIEKSFDVLQKIHEQNVFLNDVHVRNIKLDESNNPRFIDLESATFSGIDKEHPIATPGAYLPHILESCEYDRSGLALALLHMLHPSTPLSHRDPNVNKKRLYIIGETFGQRAAAKVRELISLISPQVQATI</sequence>
<dbReference type="KEGG" id="crd:CRES_1864"/>
<dbReference type="eggNOG" id="COG0515">
    <property type="taxonomic scope" value="Bacteria"/>
</dbReference>
<organism evidence="2 3">
    <name type="scientific">Corynebacterium resistens (strain DSM 45100 / JCM 12819 / GTC 2026 / SICGH 158)</name>
    <dbReference type="NCBI Taxonomy" id="662755"/>
    <lineage>
        <taxon>Bacteria</taxon>
        <taxon>Bacillati</taxon>
        <taxon>Actinomycetota</taxon>
        <taxon>Actinomycetes</taxon>
        <taxon>Mycobacteriales</taxon>
        <taxon>Corynebacteriaceae</taxon>
        <taxon>Corynebacterium</taxon>
    </lineage>
</organism>
<dbReference type="GO" id="GO:0005524">
    <property type="term" value="F:ATP binding"/>
    <property type="evidence" value="ECO:0007669"/>
    <property type="project" value="InterPro"/>
</dbReference>
<dbReference type="RefSeq" id="WP_013889203.1">
    <property type="nucleotide sequence ID" value="NC_015673.1"/>
</dbReference>
<reference evidence="2 3" key="1">
    <citation type="journal article" date="2012" name="BMC Genomics">
        <title>Complete genome sequence, lifestyle, and multi-drug resistance of the human pathogen Corynebacterium resistens DSM 45100 isolated from blood samples of a leukemia patient.</title>
        <authorList>
            <person name="Schroder J."/>
            <person name="Maus I."/>
            <person name="Meyer K."/>
            <person name="Wordemann S."/>
            <person name="Blom J."/>
            <person name="Jaenicke S."/>
            <person name="Schneider J."/>
            <person name="Trost E."/>
            <person name="Tauch A."/>
        </authorList>
    </citation>
    <scope>NUCLEOTIDE SEQUENCE [LARGE SCALE GENOMIC DNA]</scope>
    <source>
        <strain evidence="3">DSM 45100 / JCM 12819 / CCUG 50093 / GTC 2026 / SICGH 158</strain>
    </source>
</reference>
<dbReference type="EMBL" id="CP002857">
    <property type="protein sequence ID" value="AEI10217.1"/>
    <property type="molecule type" value="Genomic_DNA"/>
</dbReference>
<dbReference type="InterPro" id="IPR011009">
    <property type="entry name" value="Kinase-like_dom_sf"/>
</dbReference>
<gene>
    <name evidence="2" type="ordered locus">CRES_1864</name>
</gene>
<dbReference type="InterPro" id="IPR000719">
    <property type="entry name" value="Prot_kinase_dom"/>
</dbReference>
<dbReference type="Gene3D" id="1.10.510.10">
    <property type="entry name" value="Transferase(Phosphotransferase) domain 1"/>
    <property type="match status" value="1"/>
</dbReference>
<accession>F8E299</accession>
<dbReference type="InterPro" id="IPR057929">
    <property type="entry name" value="RamC_N"/>
</dbReference>
<dbReference type="AlphaFoldDB" id="F8E299"/>
<dbReference type="SUPFAM" id="SSF56112">
    <property type="entry name" value="Protein kinase-like (PK-like)"/>
    <property type="match status" value="1"/>
</dbReference>
<dbReference type="GO" id="GO:0004672">
    <property type="term" value="F:protein kinase activity"/>
    <property type="evidence" value="ECO:0007669"/>
    <property type="project" value="InterPro"/>
</dbReference>
<name>F8E299_CORRG</name>
<dbReference type="Pfam" id="PF25816">
    <property type="entry name" value="RamC_N"/>
    <property type="match status" value="1"/>
</dbReference>
<dbReference type="STRING" id="662755.CRES_1864"/>
<evidence type="ECO:0000313" key="3">
    <source>
        <dbReference type="Proteomes" id="UP000000492"/>
    </source>
</evidence>
<feature type="domain" description="Protein kinase" evidence="1">
    <location>
        <begin position="229"/>
        <end position="472"/>
    </location>
</feature>
<dbReference type="HOGENOM" id="CLU_051824_0_0_11"/>
<dbReference type="Proteomes" id="UP000000492">
    <property type="component" value="Chromosome"/>
</dbReference>
<evidence type="ECO:0000313" key="2">
    <source>
        <dbReference type="EMBL" id="AEI10217.1"/>
    </source>
</evidence>
<dbReference type="PROSITE" id="PS50011">
    <property type="entry name" value="PROTEIN_KINASE_DOM"/>
    <property type="match status" value="1"/>
</dbReference>